<dbReference type="GO" id="GO:0004984">
    <property type="term" value="F:olfactory receptor activity"/>
    <property type="evidence" value="ECO:0007669"/>
    <property type="project" value="InterPro"/>
</dbReference>
<proteinExistence type="predicted"/>
<dbReference type="EnsemblMetazoa" id="ENSAATROPT004089">
    <property type="protein sequence ID" value="ENSAATROPP003924"/>
    <property type="gene ID" value="ENSAATROPG003239"/>
</dbReference>
<evidence type="ECO:0000256" key="2">
    <source>
        <dbReference type="ARBA" id="ARBA00022475"/>
    </source>
</evidence>
<dbReference type="GO" id="GO:0005886">
    <property type="term" value="C:plasma membrane"/>
    <property type="evidence" value="ECO:0007669"/>
    <property type="project" value="UniProtKB-SubCell"/>
</dbReference>
<accession>A0AAG5CZ64</accession>
<evidence type="ECO:0000256" key="8">
    <source>
        <dbReference type="ARBA" id="ARBA00023170"/>
    </source>
</evidence>
<keyword evidence="4" id="KW-0812">Transmembrane</keyword>
<sequence>VGTKTPQVADHIYNVPWYLSEPTLQKTILTLMVKAQKPSGVTASKFYMVTLQSFQRIISSSYSYFTLLQTVNEK</sequence>
<evidence type="ECO:0000256" key="6">
    <source>
        <dbReference type="ARBA" id="ARBA00022989"/>
    </source>
</evidence>
<dbReference type="Proteomes" id="UP000075880">
    <property type="component" value="Unassembled WGS sequence"/>
</dbReference>
<keyword evidence="8" id="KW-0675">Receptor</keyword>
<dbReference type="PANTHER" id="PTHR21137:SF35">
    <property type="entry name" value="ODORANT RECEPTOR 19A-RELATED"/>
    <property type="match status" value="1"/>
</dbReference>
<evidence type="ECO:0000256" key="3">
    <source>
        <dbReference type="ARBA" id="ARBA00022606"/>
    </source>
</evidence>
<evidence type="ECO:0000313" key="11">
    <source>
        <dbReference type="Proteomes" id="UP000075880"/>
    </source>
</evidence>
<comment type="subcellular location">
    <subcellularLocation>
        <location evidence="1">Cell membrane</location>
        <topology evidence="1">Multi-pass membrane protein</topology>
    </subcellularLocation>
</comment>
<keyword evidence="11" id="KW-1185">Reference proteome</keyword>
<name>A0AAG5CZ64_ANOAO</name>
<dbReference type="Pfam" id="PF02949">
    <property type="entry name" value="7tm_6"/>
    <property type="match status" value="1"/>
</dbReference>
<dbReference type="PANTHER" id="PTHR21137">
    <property type="entry name" value="ODORANT RECEPTOR"/>
    <property type="match status" value="1"/>
</dbReference>
<evidence type="ECO:0000256" key="7">
    <source>
        <dbReference type="ARBA" id="ARBA00023136"/>
    </source>
</evidence>
<keyword evidence="5" id="KW-0552">Olfaction</keyword>
<keyword evidence="6" id="KW-1133">Transmembrane helix</keyword>
<dbReference type="GO" id="GO:0007165">
    <property type="term" value="P:signal transduction"/>
    <property type="evidence" value="ECO:0007669"/>
    <property type="project" value="UniProtKB-KW"/>
</dbReference>
<organism evidence="10 11">
    <name type="scientific">Anopheles atroparvus</name>
    <name type="common">European mosquito</name>
    <dbReference type="NCBI Taxonomy" id="41427"/>
    <lineage>
        <taxon>Eukaryota</taxon>
        <taxon>Metazoa</taxon>
        <taxon>Ecdysozoa</taxon>
        <taxon>Arthropoda</taxon>
        <taxon>Hexapoda</taxon>
        <taxon>Insecta</taxon>
        <taxon>Pterygota</taxon>
        <taxon>Neoptera</taxon>
        <taxon>Endopterygota</taxon>
        <taxon>Diptera</taxon>
        <taxon>Nematocera</taxon>
        <taxon>Culicoidea</taxon>
        <taxon>Culicidae</taxon>
        <taxon>Anophelinae</taxon>
        <taxon>Anopheles</taxon>
    </lineage>
</organism>
<protein>
    <submittedName>
        <fullName evidence="10">Uncharacterized protein</fullName>
    </submittedName>
</protein>
<keyword evidence="3" id="KW-0716">Sensory transduction</keyword>
<dbReference type="AlphaFoldDB" id="A0AAG5CZ64"/>
<evidence type="ECO:0000256" key="5">
    <source>
        <dbReference type="ARBA" id="ARBA00022725"/>
    </source>
</evidence>
<evidence type="ECO:0000256" key="9">
    <source>
        <dbReference type="ARBA" id="ARBA00023224"/>
    </source>
</evidence>
<keyword evidence="7" id="KW-0472">Membrane</keyword>
<dbReference type="GO" id="GO:0005549">
    <property type="term" value="F:odorant binding"/>
    <property type="evidence" value="ECO:0007669"/>
    <property type="project" value="InterPro"/>
</dbReference>
<evidence type="ECO:0000256" key="1">
    <source>
        <dbReference type="ARBA" id="ARBA00004651"/>
    </source>
</evidence>
<keyword evidence="2" id="KW-1003">Cell membrane</keyword>
<keyword evidence="9" id="KW-0807">Transducer</keyword>
<evidence type="ECO:0000256" key="4">
    <source>
        <dbReference type="ARBA" id="ARBA00022692"/>
    </source>
</evidence>
<reference evidence="10" key="1">
    <citation type="submission" date="2024-04" db="UniProtKB">
        <authorList>
            <consortium name="EnsemblMetazoa"/>
        </authorList>
    </citation>
    <scope>IDENTIFICATION</scope>
    <source>
        <strain evidence="10">EBRO</strain>
    </source>
</reference>
<evidence type="ECO:0000313" key="10">
    <source>
        <dbReference type="EnsemblMetazoa" id="ENSAATROPP003924"/>
    </source>
</evidence>
<dbReference type="InterPro" id="IPR004117">
    <property type="entry name" value="7tm6_olfct_rcpt"/>
</dbReference>